<keyword evidence="3" id="KW-1015">Disulfide bond</keyword>
<name>A0ABN7K6Z9_9BACT</name>
<sequence>MKKLCFICIFLLSLCADDKIYKDAVDAYNSGDCKKAVKLYDELVKQEHFEAIFNYAWMNEKGICVEQDYKKARELYKVSINADKINTKRLSMYRLGLLLITARGSDDVSHDNIQKAIKLWQQSDYLGYAQASLSLGMLYYQGAAIAKDENLAYDYFDKACNGGVKEACNILANIKVQ</sequence>
<evidence type="ECO:0000256" key="3">
    <source>
        <dbReference type="ARBA" id="ARBA00023157"/>
    </source>
</evidence>
<dbReference type="Gene3D" id="1.25.40.10">
    <property type="entry name" value="Tetratricopeptide repeat domain"/>
    <property type="match status" value="1"/>
</dbReference>
<dbReference type="EC" id="3.5.2.6" evidence="2"/>
<evidence type="ECO:0000256" key="2">
    <source>
        <dbReference type="ARBA" id="ARBA00012865"/>
    </source>
</evidence>
<dbReference type="Proteomes" id="UP000789803">
    <property type="component" value="Unassembled WGS sequence"/>
</dbReference>
<dbReference type="Pfam" id="PF08238">
    <property type="entry name" value="Sel1"/>
    <property type="match status" value="3"/>
</dbReference>
<keyword evidence="4" id="KW-0046">Antibiotic resistance</keyword>
<evidence type="ECO:0000313" key="6">
    <source>
        <dbReference type="Proteomes" id="UP000789803"/>
    </source>
</evidence>
<evidence type="ECO:0000256" key="4">
    <source>
        <dbReference type="ARBA" id="ARBA00023251"/>
    </source>
</evidence>
<dbReference type="InterPro" id="IPR011990">
    <property type="entry name" value="TPR-like_helical_dom_sf"/>
</dbReference>
<dbReference type="PANTHER" id="PTHR11102:SF160">
    <property type="entry name" value="ERAD-ASSOCIATED E3 UBIQUITIN-PROTEIN LIGASE COMPONENT HRD3"/>
    <property type="match status" value="1"/>
</dbReference>
<protein>
    <recommendedName>
        <fullName evidence="2">beta-lactamase</fullName>
        <ecNumber evidence="2">3.5.2.6</ecNumber>
    </recommendedName>
</protein>
<keyword evidence="6" id="KW-1185">Reference proteome</keyword>
<organism evidence="5 6">
    <name type="scientific">Campylobacter majalis</name>
    <dbReference type="NCBI Taxonomy" id="2790656"/>
    <lineage>
        <taxon>Bacteria</taxon>
        <taxon>Pseudomonadati</taxon>
        <taxon>Campylobacterota</taxon>
        <taxon>Epsilonproteobacteria</taxon>
        <taxon>Campylobacterales</taxon>
        <taxon>Campylobacteraceae</taxon>
        <taxon>Campylobacter</taxon>
    </lineage>
</organism>
<dbReference type="InterPro" id="IPR006597">
    <property type="entry name" value="Sel1-like"/>
</dbReference>
<comment type="catalytic activity">
    <reaction evidence="1">
        <text>a beta-lactam + H2O = a substituted beta-amino acid</text>
        <dbReference type="Rhea" id="RHEA:20401"/>
        <dbReference type="ChEBI" id="CHEBI:15377"/>
        <dbReference type="ChEBI" id="CHEBI:35627"/>
        <dbReference type="ChEBI" id="CHEBI:140347"/>
        <dbReference type="EC" id="3.5.2.6"/>
    </reaction>
</comment>
<reference evidence="5 6" key="1">
    <citation type="submission" date="2020-11" db="EMBL/GenBank/DDBJ databases">
        <authorList>
            <person name="Peeters C."/>
        </authorList>
    </citation>
    <scope>NUCLEOTIDE SEQUENCE [LARGE SCALE GENOMIC DNA]</scope>
    <source>
        <strain evidence="5 6">LMG 7974</strain>
    </source>
</reference>
<dbReference type="RefSeq" id="WP_229931835.1">
    <property type="nucleotide sequence ID" value="NZ_CAJHOF010000001.1"/>
</dbReference>
<evidence type="ECO:0000256" key="1">
    <source>
        <dbReference type="ARBA" id="ARBA00001526"/>
    </source>
</evidence>
<proteinExistence type="predicted"/>
<comment type="caution">
    <text evidence="5">The sequence shown here is derived from an EMBL/GenBank/DDBJ whole genome shotgun (WGS) entry which is preliminary data.</text>
</comment>
<evidence type="ECO:0000313" key="5">
    <source>
        <dbReference type="EMBL" id="CAD7286630.1"/>
    </source>
</evidence>
<dbReference type="InterPro" id="IPR050767">
    <property type="entry name" value="Sel1_AlgK"/>
</dbReference>
<accession>A0ABN7K6Z9</accession>
<dbReference type="PANTHER" id="PTHR11102">
    <property type="entry name" value="SEL-1-LIKE PROTEIN"/>
    <property type="match status" value="1"/>
</dbReference>
<dbReference type="SUPFAM" id="SSF81901">
    <property type="entry name" value="HCP-like"/>
    <property type="match status" value="1"/>
</dbReference>
<gene>
    <name evidence="5" type="ORF">LMG7974_00005</name>
</gene>
<dbReference type="SMART" id="SM00671">
    <property type="entry name" value="SEL1"/>
    <property type="match status" value="2"/>
</dbReference>
<dbReference type="EMBL" id="CAJHOF010000001">
    <property type="protein sequence ID" value="CAD7286630.1"/>
    <property type="molecule type" value="Genomic_DNA"/>
</dbReference>